<protein>
    <submittedName>
        <fullName evidence="1">Uncharacterized protein</fullName>
    </submittedName>
</protein>
<sequence>MATNNFKKPSKRFNCIKVVSMYELDAQSILATHVAIISRKLENLGVNSPKNPSLLIEENIFGPFSDPNAAEIESLYAINNRTNKSFSNTYNSGWRDHPNFNWSIIKILLIIGTLTSQIK</sequence>
<dbReference type="Proteomes" id="UP000233837">
    <property type="component" value="Unassembled WGS sequence"/>
</dbReference>
<reference evidence="1 2" key="1">
    <citation type="journal article" date="2016" name="Sci. Rep.">
        <title>The Dendrobium catenatum Lindl. genome sequence provides insights into polysaccharide synthase, floral development and adaptive evolution.</title>
        <authorList>
            <person name="Zhang G.Q."/>
            <person name="Xu Q."/>
            <person name="Bian C."/>
            <person name="Tsai W.C."/>
            <person name="Yeh C.M."/>
            <person name="Liu K.W."/>
            <person name="Yoshida K."/>
            <person name="Zhang L.S."/>
            <person name="Chang S.B."/>
            <person name="Chen F."/>
            <person name="Shi Y."/>
            <person name="Su Y.Y."/>
            <person name="Zhang Y.Q."/>
            <person name="Chen L.J."/>
            <person name="Yin Y."/>
            <person name="Lin M."/>
            <person name="Huang H."/>
            <person name="Deng H."/>
            <person name="Wang Z.W."/>
            <person name="Zhu S.L."/>
            <person name="Zhao X."/>
            <person name="Deng C."/>
            <person name="Niu S.C."/>
            <person name="Huang J."/>
            <person name="Wang M."/>
            <person name="Liu G.H."/>
            <person name="Yang H.J."/>
            <person name="Xiao X.J."/>
            <person name="Hsiao Y.Y."/>
            <person name="Wu W.L."/>
            <person name="Chen Y.Y."/>
            <person name="Mitsuda N."/>
            <person name="Ohme-Takagi M."/>
            <person name="Luo Y.B."/>
            <person name="Van de Peer Y."/>
            <person name="Liu Z.J."/>
        </authorList>
    </citation>
    <scope>NUCLEOTIDE SEQUENCE [LARGE SCALE GENOMIC DNA]</scope>
    <source>
        <tissue evidence="1">The whole plant</tissue>
    </source>
</reference>
<proteinExistence type="predicted"/>
<reference evidence="1 2" key="2">
    <citation type="journal article" date="2017" name="Nature">
        <title>The Apostasia genome and the evolution of orchids.</title>
        <authorList>
            <person name="Zhang G.Q."/>
            <person name="Liu K.W."/>
            <person name="Li Z."/>
            <person name="Lohaus R."/>
            <person name="Hsiao Y.Y."/>
            <person name="Niu S.C."/>
            <person name="Wang J.Y."/>
            <person name="Lin Y.C."/>
            <person name="Xu Q."/>
            <person name="Chen L.J."/>
            <person name="Yoshida K."/>
            <person name="Fujiwara S."/>
            <person name="Wang Z.W."/>
            <person name="Zhang Y.Q."/>
            <person name="Mitsuda N."/>
            <person name="Wang M."/>
            <person name="Liu G.H."/>
            <person name="Pecoraro L."/>
            <person name="Huang H.X."/>
            <person name="Xiao X.J."/>
            <person name="Lin M."/>
            <person name="Wu X.Y."/>
            <person name="Wu W.L."/>
            <person name="Chen Y.Y."/>
            <person name="Chang S.B."/>
            <person name="Sakamoto S."/>
            <person name="Ohme-Takagi M."/>
            <person name="Yagi M."/>
            <person name="Zeng S.J."/>
            <person name="Shen C.Y."/>
            <person name="Yeh C.M."/>
            <person name="Luo Y.B."/>
            <person name="Tsai W.C."/>
            <person name="Van de Peer Y."/>
            <person name="Liu Z.J."/>
        </authorList>
    </citation>
    <scope>NUCLEOTIDE SEQUENCE [LARGE SCALE GENOMIC DNA]</scope>
    <source>
        <tissue evidence="1">The whole plant</tissue>
    </source>
</reference>
<name>A0A2I0XAY3_9ASPA</name>
<gene>
    <name evidence="1" type="ORF">MA16_Dca026844</name>
</gene>
<dbReference type="EMBL" id="KZ502003">
    <property type="protein sequence ID" value="PKU85073.1"/>
    <property type="molecule type" value="Genomic_DNA"/>
</dbReference>
<evidence type="ECO:0000313" key="1">
    <source>
        <dbReference type="EMBL" id="PKU85073.1"/>
    </source>
</evidence>
<evidence type="ECO:0000313" key="2">
    <source>
        <dbReference type="Proteomes" id="UP000233837"/>
    </source>
</evidence>
<accession>A0A2I0XAY3</accession>
<organism evidence="1 2">
    <name type="scientific">Dendrobium catenatum</name>
    <dbReference type="NCBI Taxonomy" id="906689"/>
    <lineage>
        <taxon>Eukaryota</taxon>
        <taxon>Viridiplantae</taxon>
        <taxon>Streptophyta</taxon>
        <taxon>Embryophyta</taxon>
        <taxon>Tracheophyta</taxon>
        <taxon>Spermatophyta</taxon>
        <taxon>Magnoliopsida</taxon>
        <taxon>Liliopsida</taxon>
        <taxon>Asparagales</taxon>
        <taxon>Orchidaceae</taxon>
        <taxon>Epidendroideae</taxon>
        <taxon>Malaxideae</taxon>
        <taxon>Dendrobiinae</taxon>
        <taxon>Dendrobium</taxon>
    </lineage>
</organism>
<keyword evidence="2" id="KW-1185">Reference proteome</keyword>
<dbReference type="AlphaFoldDB" id="A0A2I0XAY3"/>